<dbReference type="SUPFAM" id="SSF50891">
    <property type="entry name" value="Cyclophilin-like"/>
    <property type="match status" value="1"/>
</dbReference>
<feature type="compositionally biased region" description="Basic and acidic residues" evidence="2">
    <location>
        <begin position="185"/>
        <end position="201"/>
    </location>
</feature>
<reference evidence="6" key="1">
    <citation type="journal article" date="2019" name="Int. J. Syst. Evol. Microbiol.">
        <title>The Global Catalogue of Microorganisms (GCM) 10K type strain sequencing project: providing services to taxonomists for standard genome sequencing and annotation.</title>
        <authorList>
            <consortium name="The Broad Institute Genomics Platform"/>
            <consortium name="The Broad Institute Genome Sequencing Center for Infectious Disease"/>
            <person name="Wu L."/>
            <person name="Ma J."/>
        </authorList>
    </citation>
    <scope>NUCLEOTIDE SEQUENCE [LARGE SCALE GENOMIC DNA]</scope>
    <source>
        <strain evidence="6">JCM 13249</strain>
    </source>
</reference>
<dbReference type="Pfam" id="PF00160">
    <property type="entry name" value="Pro_isomerase"/>
    <property type="match status" value="1"/>
</dbReference>
<sequence length="368" mass="37794">MRKGPVVLFTTVTETTPPDESDVAEATDNPKPKRAAANGTAKADEAKVDTDASPASDVDADADAATDKDATGKAATNRAATGKDDADVEDDTDDDDARPLLADKRGSSTPAIVGAVIAVLVLALGVWGLTALGTSDDDEGNKAAAPPPAATSAPAQAALGGPVAQLDTTDPATAPAACTWTPAPQEHHKDVGTPPKGEPRKGIATMTMNTTVGVIEIAINVARTPCTAWSFHYLGEKKFFNDSTCHRLTSAGPEASIGILQCGDPTSTGGGGPAYVYGDENLEAQADQVYERGVVAMANAGPNTNGSQFFINFKDGALSNAYTPFGVVTKGMDIIDTIALKGQDNSYDQGDGRPIQGFSIMSITVKMP</sequence>
<organism evidence="5 6">
    <name type="scientific">Luedemannella helvata</name>
    <dbReference type="NCBI Taxonomy" id="349315"/>
    <lineage>
        <taxon>Bacteria</taxon>
        <taxon>Bacillati</taxon>
        <taxon>Actinomycetota</taxon>
        <taxon>Actinomycetes</taxon>
        <taxon>Micromonosporales</taxon>
        <taxon>Micromonosporaceae</taxon>
        <taxon>Luedemannella</taxon>
    </lineage>
</organism>
<dbReference type="InterPro" id="IPR029000">
    <property type="entry name" value="Cyclophilin-like_dom_sf"/>
</dbReference>
<name>A0ABP4WBT6_9ACTN</name>
<feature type="region of interest" description="Disordered" evidence="2">
    <location>
        <begin position="1"/>
        <end position="105"/>
    </location>
</feature>
<keyword evidence="3" id="KW-1133">Transmembrane helix</keyword>
<gene>
    <name evidence="5" type="ORF">GCM10009681_21100</name>
</gene>
<evidence type="ECO:0000256" key="3">
    <source>
        <dbReference type="SAM" id="Phobius"/>
    </source>
</evidence>
<dbReference type="PRINTS" id="PR00153">
    <property type="entry name" value="CSAPPISMRASE"/>
</dbReference>
<dbReference type="PANTHER" id="PTHR45625:SF3">
    <property type="entry name" value="PEPTIDYL-PROLYL CIS-TRANS ISOMERASE B-RELATED"/>
    <property type="match status" value="1"/>
</dbReference>
<dbReference type="PROSITE" id="PS50072">
    <property type="entry name" value="CSA_PPIASE_2"/>
    <property type="match status" value="1"/>
</dbReference>
<comment type="caution">
    <text evidence="5">The sequence shown here is derived from an EMBL/GenBank/DDBJ whole genome shotgun (WGS) entry which is preliminary data.</text>
</comment>
<evidence type="ECO:0000259" key="4">
    <source>
        <dbReference type="PROSITE" id="PS50072"/>
    </source>
</evidence>
<dbReference type="EMBL" id="BAAALS010000008">
    <property type="protein sequence ID" value="GAA1749717.1"/>
    <property type="molecule type" value="Genomic_DNA"/>
</dbReference>
<proteinExistence type="predicted"/>
<feature type="compositionally biased region" description="Acidic residues" evidence="2">
    <location>
        <begin position="86"/>
        <end position="96"/>
    </location>
</feature>
<feature type="region of interest" description="Disordered" evidence="2">
    <location>
        <begin position="179"/>
        <end position="201"/>
    </location>
</feature>
<dbReference type="PANTHER" id="PTHR45625">
    <property type="entry name" value="PEPTIDYL-PROLYL CIS-TRANS ISOMERASE-RELATED"/>
    <property type="match status" value="1"/>
</dbReference>
<keyword evidence="3" id="KW-0812">Transmembrane</keyword>
<dbReference type="Proteomes" id="UP001500655">
    <property type="component" value="Unassembled WGS sequence"/>
</dbReference>
<evidence type="ECO:0000313" key="5">
    <source>
        <dbReference type="EMBL" id="GAA1749717.1"/>
    </source>
</evidence>
<dbReference type="InterPro" id="IPR002130">
    <property type="entry name" value="Cyclophilin-type_PPIase_dom"/>
</dbReference>
<keyword evidence="3" id="KW-0472">Membrane</keyword>
<feature type="transmembrane region" description="Helical" evidence="3">
    <location>
        <begin position="111"/>
        <end position="132"/>
    </location>
</feature>
<feature type="domain" description="PPIase cyclophilin-type" evidence="4">
    <location>
        <begin position="209"/>
        <end position="365"/>
    </location>
</feature>
<protein>
    <recommendedName>
        <fullName evidence="4">PPIase cyclophilin-type domain-containing protein</fullName>
    </recommendedName>
</protein>
<evidence type="ECO:0000256" key="1">
    <source>
        <dbReference type="ARBA" id="ARBA00002388"/>
    </source>
</evidence>
<dbReference type="InterPro" id="IPR044666">
    <property type="entry name" value="Cyclophilin_A-like"/>
</dbReference>
<dbReference type="CDD" id="cd00317">
    <property type="entry name" value="cyclophilin"/>
    <property type="match status" value="1"/>
</dbReference>
<evidence type="ECO:0000256" key="2">
    <source>
        <dbReference type="SAM" id="MobiDB-lite"/>
    </source>
</evidence>
<feature type="region of interest" description="Disordered" evidence="2">
    <location>
        <begin position="135"/>
        <end position="158"/>
    </location>
</feature>
<evidence type="ECO:0000313" key="6">
    <source>
        <dbReference type="Proteomes" id="UP001500655"/>
    </source>
</evidence>
<comment type="function">
    <text evidence="1">PPIases accelerate the folding of proteins. It catalyzes the cis-trans isomerization of proline imidic peptide bonds in oligopeptides.</text>
</comment>
<accession>A0ABP4WBT6</accession>
<dbReference type="Gene3D" id="2.40.100.10">
    <property type="entry name" value="Cyclophilin-like"/>
    <property type="match status" value="1"/>
</dbReference>
<keyword evidence="6" id="KW-1185">Reference proteome</keyword>